<keyword evidence="1" id="KW-1133">Transmembrane helix</keyword>
<dbReference type="KEGG" id="bfa:Bfae_05630"/>
<gene>
    <name evidence="4" type="ordered locus">Bfae_05630</name>
</gene>
<dbReference type="AlphaFoldDB" id="C7MI03"/>
<dbReference type="Gene3D" id="2.40.128.630">
    <property type="match status" value="1"/>
</dbReference>
<sequence>MRALRAPLLSLALVAGLMITDAAPAAADDGDGPWQQGRFDASRNPVLSSGLGEIYTGEISTPDEVRATPTITDGKMFVGNHDSGYLQAFDLASGEQLWQAQAPNWVHSEMVHREGSVMVGYGNRTMGEDGIRGTGDSGVLSLDTDTGEVNWQLETAGEVMPTPAVVGDSVYIATGDRHLYEIDPETGEDIERADLGGNVNMSHPAVSDGMLYVGASGRTPNVLTAYDTDADDIAWQREFEETRSMGDVPPAVADGVVVITAPITLPEGEPEDGVHERHMIYAMDAETGELLWDDELGVGPTIENNRSGAPMIDDGTVFVGSPLTEASYAYDLQSGERLWTYHSGAVKGAPVARDGAVFFSTTSGWIHALDEETGEKLGERHLGGALAPSGPVIVDDVLVVGSQDGSVNLTPLAEILDTPLAEGVDVPLSESIEDDASAGTTVLLVALSALVLALLAVVVLQRRRLVDMRGHRHLQ</sequence>
<accession>C7MI03</accession>
<evidence type="ECO:0000256" key="1">
    <source>
        <dbReference type="SAM" id="Phobius"/>
    </source>
</evidence>
<dbReference type="Gene3D" id="2.130.10.10">
    <property type="entry name" value="YVTN repeat-like/Quinoprotein amine dehydrogenase"/>
    <property type="match status" value="1"/>
</dbReference>
<keyword evidence="5" id="KW-1185">Reference proteome</keyword>
<reference evidence="4 5" key="1">
    <citation type="journal article" date="2009" name="Stand. Genomic Sci.">
        <title>Complete genome sequence of Brachybacterium faecium type strain (Schefferle 6-10).</title>
        <authorList>
            <person name="Lapidus A."/>
            <person name="Pukall R."/>
            <person name="Labuttii K."/>
            <person name="Copeland A."/>
            <person name="Del Rio T.G."/>
            <person name="Nolan M."/>
            <person name="Chen F."/>
            <person name="Lucas S."/>
            <person name="Tice H."/>
            <person name="Cheng J.F."/>
            <person name="Bruce D."/>
            <person name="Goodwin L."/>
            <person name="Pitluck S."/>
            <person name="Rohde M."/>
            <person name="Goker M."/>
            <person name="Pati A."/>
            <person name="Ivanova N."/>
            <person name="Mavrommatis K."/>
            <person name="Chen A."/>
            <person name="Palaniappan K."/>
            <person name="D'haeseleer P."/>
            <person name="Chain P."/>
            <person name="Bristow J."/>
            <person name="Eisen J.A."/>
            <person name="Markowitz V."/>
            <person name="Hugenholtz P."/>
            <person name="Kyrpides N.C."/>
            <person name="Klenk H.P."/>
        </authorList>
    </citation>
    <scope>NUCLEOTIDE SEQUENCE [LARGE SCALE GENOMIC DNA]</scope>
    <source>
        <strain evidence="5">ATCC 43885 / DSM 4810 / JCM 11609 / LMG 19847 / NBRC 14762 / NCIMB 9860 / 6-10</strain>
    </source>
</reference>
<name>C7MI03_BRAFD</name>
<evidence type="ECO:0000313" key="5">
    <source>
        <dbReference type="Proteomes" id="UP000001919"/>
    </source>
</evidence>
<dbReference type="Proteomes" id="UP000001919">
    <property type="component" value="Chromosome"/>
</dbReference>
<feature type="domain" description="Pyrrolo-quinoline quinone repeat" evidence="3">
    <location>
        <begin position="136"/>
        <end position="375"/>
    </location>
</feature>
<dbReference type="InterPro" id="IPR015943">
    <property type="entry name" value="WD40/YVTN_repeat-like_dom_sf"/>
</dbReference>
<keyword evidence="2" id="KW-0732">Signal</keyword>
<feature type="signal peptide" evidence="2">
    <location>
        <begin position="1"/>
        <end position="27"/>
    </location>
</feature>
<dbReference type="Pfam" id="PF13360">
    <property type="entry name" value="PQQ_2"/>
    <property type="match status" value="1"/>
</dbReference>
<keyword evidence="1" id="KW-0472">Membrane</keyword>
<dbReference type="SUPFAM" id="SSF50998">
    <property type="entry name" value="Quinoprotein alcohol dehydrogenase-like"/>
    <property type="match status" value="1"/>
</dbReference>
<keyword evidence="1" id="KW-0812">Transmembrane</keyword>
<dbReference type="SMART" id="SM00564">
    <property type="entry name" value="PQQ"/>
    <property type="match status" value="7"/>
</dbReference>
<dbReference type="PATRIC" id="fig|446465.5.peg.550"/>
<dbReference type="PANTHER" id="PTHR34512">
    <property type="entry name" value="CELL SURFACE PROTEIN"/>
    <property type="match status" value="1"/>
</dbReference>
<dbReference type="STRING" id="446465.Bfae_05630"/>
<evidence type="ECO:0000259" key="3">
    <source>
        <dbReference type="Pfam" id="PF13360"/>
    </source>
</evidence>
<dbReference type="eggNOG" id="COG1520">
    <property type="taxonomic scope" value="Bacteria"/>
</dbReference>
<feature type="chain" id="PRO_5002980262" evidence="2">
    <location>
        <begin position="28"/>
        <end position="475"/>
    </location>
</feature>
<dbReference type="InterPro" id="IPR018391">
    <property type="entry name" value="PQQ_b-propeller_rpt"/>
</dbReference>
<dbReference type="PANTHER" id="PTHR34512:SF30">
    <property type="entry name" value="OUTER MEMBRANE PROTEIN ASSEMBLY FACTOR BAMB"/>
    <property type="match status" value="1"/>
</dbReference>
<evidence type="ECO:0000256" key="2">
    <source>
        <dbReference type="SAM" id="SignalP"/>
    </source>
</evidence>
<proteinExistence type="predicted"/>
<evidence type="ECO:0000313" key="4">
    <source>
        <dbReference type="EMBL" id="ACU84429.1"/>
    </source>
</evidence>
<dbReference type="EMBL" id="CP001643">
    <property type="protein sequence ID" value="ACU84429.1"/>
    <property type="molecule type" value="Genomic_DNA"/>
</dbReference>
<dbReference type="InterPro" id="IPR002372">
    <property type="entry name" value="PQQ_rpt_dom"/>
</dbReference>
<protein>
    <submittedName>
        <fullName evidence="4">FOG: WD40-like repeat</fullName>
    </submittedName>
</protein>
<organism evidence="4 5">
    <name type="scientific">Brachybacterium faecium (strain ATCC 43885 / DSM 4810 / JCM 11609 / LMG 19847 / NBRC 14762 / NCIMB 9860 / 6-10)</name>
    <dbReference type="NCBI Taxonomy" id="446465"/>
    <lineage>
        <taxon>Bacteria</taxon>
        <taxon>Bacillati</taxon>
        <taxon>Actinomycetota</taxon>
        <taxon>Actinomycetes</taxon>
        <taxon>Micrococcales</taxon>
        <taxon>Dermabacteraceae</taxon>
        <taxon>Brachybacterium</taxon>
    </lineage>
</organism>
<dbReference type="InterPro" id="IPR011047">
    <property type="entry name" value="Quinoprotein_ADH-like_sf"/>
</dbReference>
<feature type="transmembrane region" description="Helical" evidence="1">
    <location>
        <begin position="438"/>
        <end position="460"/>
    </location>
</feature>
<dbReference type="HOGENOM" id="CLU_555245_0_0_11"/>
<dbReference type="OrthoDB" id="4885191at2"/>